<evidence type="ECO:0000313" key="1">
    <source>
        <dbReference type="EMBL" id="KAF8766648.1"/>
    </source>
</evidence>
<gene>
    <name evidence="1" type="ORF">HNY73_019692</name>
</gene>
<dbReference type="AlphaFoldDB" id="A0A8T0E5N1"/>
<keyword evidence="2" id="KW-1185">Reference proteome</keyword>
<accession>A0A8T0E5N1</accession>
<protein>
    <submittedName>
        <fullName evidence="1">Clathrin heavy chain like protein</fullName>
    </submittedName>
</protein>
<dbReference type="GO" id="GO:0005198">
    <property type="term" value="F:structural molecule activity"/>
    <property type="evidence" value="ECO:0007669"/>
    <property type="project" value="InterPro"/>
</dbReference>
<dbReference type="EMBL" id="JABXBU010002230">
    <property type="protein sequence ID" value="KAF8766648.1"/>
    <property type="molecule type" value="Genomic_DNA"/>
</dbReference>
<reference evidence="1" key="2">
    <citation type="submission" date="2020-06" db="EMBL/GenBank/DDBJ databases">
        <authorList>
            <person name="Sheffer M."/>
        </authorList>
    </citation>
    <scope>NUCLEOTIDE SEQUENCE</scope>
</reference>
<sequence length="169" mass="19419">MLRRDNTLRPPLRITELLQLTHLGIPLEHITWPRVTMTSDQWICIRHCLIGSNLENITVITVLNPHHTLPQTWKAVADCAQMNPSKPIIAVKDSPVPVKVFCRDARMKNAQLVRYVSDPKMKWFALSGLIAEVLSVELKKEQLVKYVWDVCKRLHIAERLSNVLKVDEA</sequence>
<dbReference type="GO" id="GO:0030132">
    <property type="term" value="C:clathrin coat of coated pit"/>
    <property type="evidence" value="ECO:0007669"/>
    <property type="project" value="InterPro"/>
</dbReference>
<dbReference type="Gene3D" id="2.130.10.110">
    <property type="entry name" value="Clathrin heavy-chain terminal domain"/>
    <property type="match status" value="1"/>
</dbReference>
<reference evidence="1" key="1">
    <citation type="journal article" date="2020" name="bioRxiv">
        <title>Chromosome-level reference genome of the European wasp spider Argiope bruennichi: a resource for studies on range expansion and evolutionary adaptation.</title>
        <authorList>
            <person name="Sheffer M.M."/>
            <person name="Hoppe A."/>
            <person name="Krehenwinkel H."/>
            <person name="Uhl G."/>
            <person name="Kuss A.W."/>
            <person name="Jensen L."/>
            <person name="Jensen C."/>
            <person name="Gillespie R.G."/>
            <person name="Hoff K.J."/>
            <person name="Prost S."/>
        </authorList>
    </citation>
    <scope>NUCLEOTIDE SEQUENCE</scope>
</reference>
<dbReference type="InterPro" id="IPR016025">
    <property type="entry name" value="Clathrin_H-chain_N"/>
</dbReference>
<proteinExistence type="predicted"/>
<dbReference type="SUPFAM" id="SSF50989">
    <property type="entry name" value="Clathrin heavy-chain terminal domain"/>
    <property type="match status" value="1"/>
</dbReference>
<evidence type="ECO:0000313" key="2">
    <source>
        <dbReference type="Proteomes" id="UP000807504"/>
    </source>
</evidence>
<name>A0A8T0E5N1_ARGBR</name>
<dbReference type="GO" id="GO:0016192">
    <property type="term" value="P:vesicle-mediated transport"/>
    <property type="evidence" value="ECO:0007669"/>
    <property type="project" value="InterPro"/>
</dbReference>
<organism evidence="1 2">
    <name type="scientific">Argiope bruennichi</name>
    <name type="common">Wasp spider</name>
    <name type="synonym">Aranea bruennichi</name>
    <dbReference type="NCBI Taxonomy" id="94029"/>
    <lineage>
        <taxon>Eukaryota</taxon>
        <taxon>Metazoa</taxon>
        <taxon>Ecdysozoa</taxon>
        <taxon>Arthropoda</taxon>
        <taxon>Chelicerata</taxon>
        <taxon>Arachnida</taxon>
        <taxon>Araneae</taxon>
        <taxon>Araneomorphae</taxon>
        <taxon>Entelegynae</taxon>
        <taxon>Araneoidea</taxon>
        <taxon>Araneidae</taxon>
        <taxon>Argiope</taxon>
    </lineage>
</organism>
<dbReference type="GO" id="GO:0030130">
    <property type="term" value="C:clathrin coat of trans-Golgi network vesicle"/>
    <property type="evidence" value="ECO:0007669"/>
    <property type="project" value="InterPro"/>
</dbReference>
<comment type="caution">
    <text evidence="1">The sequence shown here is derived from an EMBL/GenBank/DDBJ whole genome shotgun (WGS) entry which is preliminary data.</text>
</comment>
<dbReference type="GO" id="GO:0006886">
    <property type="term" value="P:intracellular protein transport"/>
    <property type="evidence" value="ECO:0007669"/>
    <property type="project" value="InterPro"/>
</dbReference>
<dbReference type="Proteomes" id="UP000807504">
    <property type="component" value="Unassembled WGS sequence"/>
</dbReference>